<protein>
    <submittedName>
        <fullName evidence="1">Uncharacterized protein</fullName>
    </submittedName>
</protein>
<evidence type="ECO:0000313" key="1">
    <source>
        <dbReference type="EMBL" id="CDW78933.1"/>
    </source>
</evidence>
<keyword evidence="2" id="KW-1185">Reference proteome</keyword>
<organism evidence="1 2">
    <name type="scientific">Stylonychia lemnae</name>
    <name type="common">Ciliate</name>
    <dbReference type="NCBI Taxonomy" id="5949"/>
    <lineage>
        <taxon>Eukaryota</taxon>
        <taxon>Sar</taxon>
        <taxon>Alveolata</taxon>
        <taxon>Ciliophora</taxon>
        <taxon>Intramacronucleata</taxon>
        <taxon>Spirotrichea</taxon>
        <taxon>Stichotrichia</taxon>
        <taxon>Sporadotrichida</taxon>
        <taxon>Oxytrichidae</taxon>
        <taxon>Stylonychinae</taxon>
        <taxon>Stylonychia</taxon>
    </lineage>
</organism>
<proteinExistence type="predicted"/>
<name>A0A078ADI9_STYLE</name>
<dbReference type="Proteomes" id="UP000039865">
    <property type="component" value="Unassembled WGS sequence"/>
</dbReference>
<accession>A0A078ADI9</accession>
<evidence type="ECO:0000313" key="2">
    <source>
        <dbReference type="Proteomes" id="UP000039865"/>
    </source>
</evidence>
<reference evidence="1 2" key="1">
    <citation type="submission" date="2014-06" db="EMBL/GenBank/DDBJ databases">
        <authorList>
            <person name="Swart Estienne"/>
        </authorList>
    </citation>
    <scope>NUCLEOTIDE SEQUENCE [LARGE SCALE GENOMIC DNA]</scope>
    <source>
        <strain evidence="1 2">130c</strain>
    </source>
</reference>
<dbReference type="AlphaFoldDB" id="A0A078ADI9"/>
<dbReference type="EMBL" id="CCKQ01007548">
    <property type="protein sequence ID" value="CDW78933.1"/>
    <property type="molecule type" value="Genomic_DNA"/>
</dbReference>
<gene>
    <name evidence="1" type="primary">Contig19528.g20704</name>
    <name evidence="1" type="ORF">STYLEM_7918</name>
</gene>
<sequence>MMRLRPCQYQKRFKKQMNYLTLTSNFSSITLKAYLKLRGNLQRQIERCYFLDYDLAANRKCFCTQIPNYDLKRVLDRDPVKLKQKDTNA</sequence>
<dbReference type="InParanoid" id="A0A078ADI9"/>